<evidence type="ECO:0000313" key="1">
    <source>
        <dbReference type="EMBL" id="VEI71596.1"/>
    </source>
</evidence>
<dbReference type="AlphaFoldDB" id="A0A3S4YYX6"/>
<accession>A0A3S4YYX6</accession>
<proteinExistence type="predicted"/>
<dbReference type="RefSeq" id="WP_126533061.1">
    <property type="nucleotide sequence ID" value="NZ_LR134493.1"/>
</dbReference>
<reference evidence="1 2" key="1">
    <citation type="submission" date="2018-12" db="EMBL/GenBank/DDBJ databases">
        <authorList>
            <consortium name="Pathogen Informatics"/>
        </authorList>
    </citation>
    <scope>NUCLEOTIDE SEQUENCE [LARGE SCALE GENOMIC DNA]</scope>
    <source>
        <strain evidence="1 2">NCTC10036</strain>
    </source>
</reference>
<sequence length="177" mass="20732">MAYKYLFPINLKEVRGRQRKRLDDYALSLRQPPLRKVIMFEIKADDSLFRFTFVERLEEIEDRNQDLIICWLEVQGSGMSLQCECEFSLFDIETLRDQLEQFYQSLSQGRFPKKIDYSPRVPTFNCEIVQAKDTDVIGFNFKVCPSMLTLWTMQGGMLIDQSYFPGLIAGLNDILSN</sequence>
<dbReference type="EMBL" id="LR134493">
    <property type="protein sequence ID" value="VEI71596.1"/>
    <property type="molecule type" value="Genomic_DNA"/>
</dbReference>
<dbReference type="InterPro" id="IPR056510">
    <property type="entry name" value="WapI"/>
</dbReference>
<name>A0A3S4YYX6_SERRU</name>
<organism evidence="1 2">
    <name type="scientific">Serratia rubidaea</name>
    <name type="common">Serratia marinorubra</name>
    <dbReference type="NCBI Taxonomy" id="61652"/>
    <lineage>
        <taxon>Bacteria</taxon>
        <taxon>Pseudomonadati</taxon>
        <taxon>Pseudomonadota</taxon>
        <taxon>Gammaproteobacteria</taxon>
        <taxon>Enterobacterales</taxon>
        <taxon>Yersiniaceae</taxon>
        <taxon>Serratia</taxon>
    </lineage>
</organism>
<dbReference type="Pfam" id="PF24716">
    <property type="entry name" value="WapI"/>
    <property type="match status" value="1"/>
</dbReference>
<dbReference type="Proteomes" id="UP000281904">
    <property type="component" value="Chromosome"/>
</dbReference>
<protein>
    <submittedName>
        <fullName evidence="1">Uncharacterized protein</fullName>
    </submittedName>
</protein>
<gene>
    <name evidence="1" type="ORF">NCTC10036_04406</name>
</gene>
<evidence type="ECO:0000313" key="2">
    <source>
        <dbReference type="Proteomes" id="UP000281904"/>
    </source>
</evidence>